<feature type="region of interest" description="Disordered" evidence="1">
    <location>
        <begin position="345"/>
        <end position="466"/>
    </location>
</feature>
<feature type="region of interest" description="Disordered" evidence="1">
    <location>
        <begin position="1"/>
        <end position="144"/>
    </location>
</feature>
<organism evidence="3">
    <name type="scientific">Melampsora larici-populina (strain 98AG31 / pathotype 3-4-7)</name>
    <name type="common">Poplar leaf rust fungus</name>
    <dbReference type="NCBI Taxonomy" id="747676"/>
    <lineage>
        <taxon>Eukaryota</taxon>
        <taxon>Fungi</taxon>
        <taxon>Dikarya</taxon>
        <taxon>Basidiomycota</taxon>
        <taxon>Pucciniomycotina</taxon>
        <taxon>Pucciniomycetes</taxon>
        <taxon>Pucciniales</taxon>
        <taxon>Melampsoraceae</taxon>
        <taxon>Melampsora</taxon>
    </lineage>
</organism>
<name>F4RXT4_MELLP</name>
<feature type="compositionally biased region" description="Basic and acidic residues" evidence="1">
    <location>
        <begin position="400"/>
        <end position="445"/>
    </location>
</feature>
<dbReference type="HOGENOM" id="CLU_027286_2_0_1"/>
<evidence type="ECO:0000313" key="2">
    <source>
        <dbReference type="EMBL" id="EGG02784.1"/>
    </source>
</evidence>
<proteinExistence type="predicted"/>
<evidence type="ECO:0000256" key="1">
    <source>
        <dbReference type="SAM" id="MobiDB-lite"/>
    </source>
</evidence>
<evidence type="ECO:0000313" key="3">
    <source>
        <dbReference type="Proteomes" id="UP000001072"/>
    </source>
</evidence>
<sequence>MEEVLPTPAPRRVDSSSFQQLDIPTNPRPTLQAHMPTPHPHTRQPRVEPDPHRHVDVQFELRRAGQGTRPTARQDPPDEYYHQFNTHRQSVHYEHQGRTPSRLGDHQRTRLPPRNPPPARNQQCSNQRENGRSQSDLDEEEQVRSFMSSKKGRFVLRNGDVVENGRLLIADESKEMEKGLNQMSPVLTHWLRTFKSYIPLTAFNKIFLAGDQAEWSRRKAPSESKIEDGSASLRVYGGAPPPDELLMQFEDWIDVMTLFIRYVTDAGWQTLPERFEGHRRVVMEIREHYGWMIALRYCIRIRQGVMRDTIDGKIKNFSHLQSAIFEEVKIIADSRQERAYRTNPYVENGPLSHMNPMTGLAKPSALPSSKRTAAETFPAKTVKAEPTSGDWIPSAKWRTMSKDEKTAAKRDQQRSSRRRDDDRGREKDRYYERSDYCDRGKDYQKRSPSRSRSPRGGRGKGRNRRS</sequence>
<dbReference type="OrthoDB" id="2515167at2759"/>
<feature type="compositionally biased region" description="Basic and acidic residues" evidence="1">
    <location>
        <begin position="45"/>
        <end position="63"/>
    </location>
</feature>
<feature type="compositionally biased region" description="Basic residues" evidence="1">
    <location>
        <begin position="447"/>
        <end position="466"/>
    </location>
</feature>
<feature type="compositionally biased region" description="Basic and acidic residues" evidence="1">
    <location>
        <begin position="91"/>
        <end position="108"/>
    </location>
</feature>
<keyword evidence="3" id="KW-1185">Reference proteome</keyword>
<dbReference type="RefSeq" id="XP_007413897.1">
    <property type="nucleotide sequence ID" value="XM_007413835.1"/>
</dbReference>
<protein>
    <submittedName>
        <fullName evidence="2">Uncharacterized protein</fullName>
    </submittedName>
</protein>
<dbReference type="KEGG" id="mlr:MELLADRAFT_90689"/>
<feature type="compositionally biased region" description="Polar residues" evidence="1">
    <location>
        <begin position="121"/>
        <end position="134"/>
    </location>
</feature>
<dbReference type="EMBL" id="GL883128">
    <property type="protein sequence ID" value="EGG02784.1"/>
    <property type="molecule type" value="Genomic_DNA"/>
</dbReference>
<dbReference type="Proteomes" id="UP000001072">
    <property type="component" value="Unassembled WGS sequence"/>
</dbReference>
<dbReference type="InParanoid" id="F4RXT4"/>
<dbReference type="GeneID" id="18935651"/>
<dbReference type="VEuPathDB" id="FungiDB:MELLADRAFT_90689"/>
<dbReference type="AlphaFoldDB" id="F4RXT4"/>
<accession>F4RXT4</accession>
<reference evidence="3" key="1">
    <citation type="journal article" date="2011" name="Proc. Natl. Acad. Sci. U.S.A.">
        <title>Obligate biotrophy features unraveled by the genomic analysis of rust fungi.</title>
        <authorList>
            <person name="Duplessis S."/>
            <person name="Cuomo C.A."/>
            <person name="Lin Y.-C."/>
            <person name="Aerts A."/>
            <person name="Tisserant E."/>
            <person name="Veneault-Fourrey C."/>
            <person name="Joly D.L."/>
            <person name="Hacquard S."/>
            <person name="Amselem J."/>
            <person name="Cantarel B.L."/>
            <person name="Chiu R."/>
            <person name="Coutinho P.M."/>
            <person name="Feau N."/>
            <person name="Field M."/>
            <person name="Frey P."/>
            <person name="Gelhaye E."/>
            <person name="Goldberg J."/>
            <person name="Grabherr M.G."/>
            <person name="Kodira C.D."/>
            <person name="Kohler A."/>
            <person name="Kuees U."/>
            <person name="Lindquist E.A."/>
            <person name="Lucas S.M."/>
            <person name="Mago R."/>
            <person name="Mauceli E."/>
            <person name="Morin E."/>
            <person name="Murat C."/>
            <person name="Pangilinan J.L."/>
            <person name="Park R."/>
            <person name="Pearson M."/>
            <person name="Quesneville H."/>
            <person name="Rouhier N."/>
            <person name="Sakthikumar S."/>
            <person name="Salamov A.A."/>
            <person name="Schmutz J."/>
            <person name="Selles B."/>
            <person name="Shapiro H."/>
            <person name="Tanguay P."/>
            <person name="Tuskan G.A."/>
            <person name="Henrissat B."/>
            <person name="Van de Peer Y."/>
            <person name="Rouze P."/>
            <person name="Ellis J.G."/>
            <person name="Dodds P.N."/>
            <person name="Schein J.E."/>
            <person name="Zhong S."/>
            <person name="Hamelin R.C."/>
            <person name="Grigoriev I.V."/>
            <person name="Szabo L.J."/>
            <person name="Martin F."/>
        </authorList>
    </citation>
    <scope>NUCLEOTIDE SEQUENCE [LARGE SCALE GENOMIC DNA]</scope>
    <source>
        <strain evidence="3">98AG31 / pathotype 3-4-7</strain>
    </source>
</reference>
<gene>
    <name evidence="2" type="ORF">MELLADRAFT_90689</name>
</gene>